<dbReference type="RefSeq" id="WP_379717237.1">
    <property type="nucleotide sequence ID" value="NZ_JBHSMS010000013.1"/>
</dbReference>
<keyword evidence="1" id="KW-0732">Signal</keyword>
<evidence type="ECO:0000313" key="2">
    <source>
        <dbReference type="EMBL" id="MFC5510181.1"/>
    </source>
</evidence>
<dbReference type="EMBL" id="JBHSMS010000013">
    <property type="protein sequence ID" value="MFC5510181.1"/>
    <property type="molecule type" value="Genomic_DNA"/>
</dbReference>
<reference evidence="3" key="1">
    <citation type="journal article" date="2019" name="Int. J. Syst. Evol. Microbiol.">
        <title>The Global Catalogue of Microorganisms (GCM) 10K type strain sequencing project: providing services to taxonomists for standard genome sequencing and annotation.</title>
        <authorList>
            <consortium name="The Broad Institute Genomics Platform"/>
            <consortium name="The Broad Institute Genome Sequencing Center for Infectious Disease"/>
            <person name="Wu L."/>
            <person name="Ma J."/>
        </authorList>
    </citation>
    <scope>NUCLEOTIDE SEQUENCE [LARGE SCALE GENOMIC DNA]</scope>
    <source>
        <strain evidence="3">CCUG 38813</strain>
    </source>
</reference>
<feature type="chain" id="PRO_5047146738" evidence="1">
    <location>
        <begin position="19"/>
        <end position="183"/>
    </location>
</feature>
<organism evidence="2 3">
    <name type="scientific">Massilia jejuensis</name>
    <dbReference type="NCBI Taxonomy" id="648894"/>
    <lineage>
        <taxon>Bacteria</taxon>
        <taxon>Pseudomonadati</taxon>
        <taxon>Pseudomonadota</taxon>
        <taxon>Betaproteobacteria</taxon>
        <taxon>Burkholderiales</taxon>
        <taxon>Oxalobacteraceae</taxon>
        <taxon>Telluria group</taxon>
        <taxon>Massilia</taxon>
    </lineage>
</organism>
<proteinExistence type="predicted"/>
<feature type="signal peptide" evidence="1">
    <location>
        <begin position="1"/>
        <end position="18"/>
    </location>
</feature>
<protein>
    <submittedName>
        <fullName evidence="2">Uncharacterized protein</fullName>
    </submittedName>
</protein>
<keyword evidence="3" id="KW-1185">Reference proteome</keyword>
<evidence type="ECO:0000313" key="3">
    <source>
        <dbReference type="Proteomes" id="UP001596031"/>
    </source>
</evidence>
<dbReference type="Proteomes" id="UP001596031">
    <property type="component" value="Unassembled WGS sequence"/>
</dbReference>
<sequence>MKVMLALLLSSVCEVVSAEPLFYLLVLRHTGDAVLHANSQRVLQEAALPYVVVDTTAMQCCFHIGPKPDTRKLPVRFNEDTRLSVSEEGAATFQFAGHMSRAPADVGGAVDALALGLVGMTSVAAKGERTYEIAVRGSAGPVIVRHCLGAEGLNFRLYRHAGDRQPYATYYYALGHDTEPDCQ</sequence>
<comment type="caution">
    <text evidence="2">The sequence shown here is derived from an EMBL/GenBank/DDBJ whole genome shotgun (WGS) entry which is preliminary data.</text>
</comment>
<gene>
    <name evidence="2" type="ORF">ACFPOU_03440</name>
</gene>
<name>A0ABW0PC01_9BURK</name>
<evidence type="ECO:0000256" key="1">
    <source>
        <dbReference type="SAM" id="SignalP"/>
    </source>
</evidence>
<accession>A0ABW0PC01</accession>